<evidence type="ECO:0000313" key="2">
    <source>
        <dbReference type="EMBL" id="KAK1848670.1"/>
    </source>
</evidence>
<organism evidence="2 3">
    <name type="scientific">Colletotrichum chrysophilum</name>
    <dbReference type="NCBI Taxonomy" id="1836956"/>
    <lineage>
        <taxon>Eukaryota</taxon>
        <taxon>Fungi</taxon>
        <taxon>Dikarya</taxon>
        <taxon>Ascomycota</taxon>
        <taxon>Pezizomycotina</taxon>
        <taxon>Sordariomycetes</taxon>
        <taxon>Hypocreomycetidae</taxon>
        <taxon>Glomerellales</taxon>
        <taxon>Glomerellaceae</taxon>
        <taxon>Colletotrichum</taxon>
        <taxon>Colletotrichum gloeosporioides species complex</taxon>
    </lineage>
</organism>
<keyword evidence="1" id="KW-0812">Transmembrane</keyword>
<dbReference type="EMBL" id="JAQOWY010000165">
    <property type="protein sequence ID" value="KAK1848670.1"/>
    <property type="molecule type" value="Genomic_DNA"/>
</dbReference>
<keyword evidence="1" id="KW-1133">Transmembrane helix</keyword>
<accession>A0AAD9EHH6</accession>
<keyword evidence="1" id="KW-0472">Membrane</keyword>
<reference evidence="2" key="1">
    <citation type="submission" date="2023-01" db="EMBL/GenBank/DDBJ databases">
        <title>Colletotrichum chrysophilum M932 genome sequence.</title>
        <authorList>
            <person name="Baroncelli R."/>
        </authorList>
    </citation>
    <scope>NUCLEOTIDE SEQUENCE</scope>
    <source>
        <strain evidence="2">M932</strain>
    </source>
</reference>
<gene>
    <name evidence="2" type="ORF">CCHR01_08718</name>
</gene>
<protein>
    <submittedName>
        <fullName evidence="2">Uncharacterized protein</fullName>
    </submittedName>
</protein>
<comment type="caution">
    <text evidence="2">The sequence shown here is derived from an EMBL/GenBank/DDBJ whole genome shotgun (WGS) entry which is preliminary data.</text>
</comment>
<name>A0AAD9EHH6_9PEZI</name>
<proteinExistence type="predicted"/>
<dbReference type="Proteomes" id="UP001243330">
    <property type="component" value="Unassembled WGS sequence"/>
</dbReference>
<evidence type="ECO:0000256" key="1">
    <source>
        <dbReference type="SAM" id="Phobius"/>
    </source>
</evidence>
<sequence length="565" mass="64230">MRSLIGNKKQRQARRRVCRCLAHPSFDWEREILFISTENKSFIETKYDGTTTLIKTFLESQQYSPRIYYELPIFETICSDDMLTKLYTGRIPTSGSRVAWIDERNQSRGPRNGNGPVTIAELYRKLTSKPSSHVPDPGSRTLAALILSASTIVAPALRDFILRHFTAQRRFRAAFTDGPFAFTLEFHVPFFALRRHSQVPRDSRNRPDGSPCRRSIELSFLTGSVSSTDSNPISYWLHEVQTSLLVVGNNNTVWTAYLFTDTYHDGSSAKTNHDDLSSYQQRSNEDELFYDPITMGHHDASIPIWDPREYFCLIVRIRLGLIKEEWAYILVFLMGKIGFFELGIPSFLEPTGLGSAEAQARAIENAYDWITKAARLLQSLTGNLARVIQTWSSFAKDNIGELLEGSSNQLKLSMQKISASMDELREILSDMNGLMQKAEKFIEQLGLYVPVAGNRAIGLHHWTFNIVLLMSSGGLSSGIMQSEVICFEPRILCFFVLSIIIGLAMFTVKPLSIYFYLLCQPNRLEQETHRHQDASDMALMGAPWSNDFIAPSHPTFQRSRRRTDT</sequence>
<feature type="transmembrane region" description="Helical" evidence="1">
    <location>
        <begin position="492"/>
        <end position="517"/>
    </location>
</feature>
<keyword evidence="3" id="KW-1185">Reference proteome</keyword>
<dbReference type="AlphaFoldDB" id="A0AAD9EHH6"/>
<evidence type="ECO:0000313" key="3">
    <source>
        <dbReference type="Proteomes" id="UP001243330"/>
    </source>
</evidence>